<dbReference type="Gene3D" id="1.25.40.10">
    <property type="entry name" value="Tetratricopeptide repeat domain"/>
    <property type="match status" value="1"/>
</dbReference>
<comment type="caution">
    <text evidence="1">The sequence shown here is derived from an EMBL/GenBank/DDBJ whole genome shotgun (WGS) entry which is preliminary data.</text>
</comment>
<gene>
    <name evidence="1" type="ORF">WKW80_02450</name>
</gene>
<proteinExistence type="predicted"/>
<keyword evidence="2" id="KW-1185">Reference proteome</keyword>
<dbReference type="Proteomes" id="UP001363010">
    <property type="component" value="Unassembled WGS sequence"/>
</dbReference>
<evidence type="ECO:0000313" key="1">
    <source>
        <dbReference type="EMBL" id="MEJ8820896.1"/>
    </source>
</evidence>
<reference evidence="1 2" key="1">
    <citation type="submission" date="2024-03" db="EMBL/GenBank/DDBJ databases">
        <title>Novel species of the genus Variovorax.</title>
        <authorList>
            <person name="Liu Q."/>
            <person name="Xin Y.-H."/>
        </authorList>
    </citation>
    <scope>NUCLEOTIDE SEQUENCE [LARGE SCALE GENOMIC DNA]</scope>
    <source>
        <strain evidence="1 2">KACC 18501</strain>
    </source>
</reference>
<evidence type="ECO:0008006" key="3">
    <source>
        <dbReference type="Google" id="ProtNLM"/>
    </source>
</evidence>
<dbReference type="SUPFAM" id="SSF48452">
    <property type="entry name" value="TPR-like"/>
    <property type="match status" value="1"/>
</dbReference>
<dbReference type="EMBL" id="JBBKZV010000001">
    <property type="protein sequence ID" value="MEJ8820896.1"/>
    <property type="molecule type" value="Genomic_DNA"/>
</dbReference>
<dbReference type="RefSeq" id="WP_340361925.1">
    <property type="nucleotide sequence ID" value="NZ_JBBKZV010000001.1"/>
</dbReference>
<name>A0ABU8VV40_9BURK</name>
<dbReference type="InterPro" id="IPR011990">
    <property type="entry name" value="TPR-like_helical_dom_sf"/>
</dbReference>
<sequence>MIRIGALGHRLAGAIALIGLSALLPATGHATPRVPASDTEIVESLPAVASWSREERRLRRELVQHPRDEGVALAAAQSYLDLARSQGDARYAGYAMGVLQAWQPLADETPNAILVMHATVAQFLHDFDGSERTLRMALAGHPDNAQGWLTLATILRVRGRYEESDKACRSLVRLRQNLYAVACLAENAGLRGDHKGAQEALQGLLDNALLQDPRQASTRQWLLTTMAEIHELAGRVPQADTAYRQAMGAGASGYDVLACSGFLLNRNRPAEVLPLLEAEARSDAVLLRIVIATRRLAAQNKLSTPQREAAQRDAEELAARFDAAALRPGNSQLHAREHALFALDVRGDAQQALALARLNVQLQREPIDLLVFARAASAAGDDGARREVRELMQQIGLRDARVDAVLGGSA</sequence>
<organism evidence="1 2">
    <name type="scientific">Variovorax humicola</name>
    <dbReference type="NCBI Taxonomy" id="1769758"/>
    <lineage>
        <taxon>Bacteria</taxon>
        <taxon>Pseudomonadati</taxon>
        <taxon>Pseudomonadota</taxon>
        <taxon>Betaproteobacteria</taxon>
        <taxon>Burkholderiales</taxon>
        <taxon>Comamonadaceae</taxon>
        <taxon>Variovorax</taxon>
    </lineage>
</organism>
<evidence type="ECO:0000313" key="2">
    <source>
        <dbReference type="Proteomes" id="UP001363010"/>
    </source>
</evidence>
<accession>A0ABU8VV40</accession>
<protein>
    <recommendedName>
        <fullName evidence="3">Tetratricopeptide repeat protein</fullName>
    </recommendedName>
</protein>